<proteinExistence type="predicted"/>
<name>A0A067T549_GALM3</name>
<gene>
    <name evidence="1" type="ORF">GALMADRAFT_605663</name>
</gene>
<accession>A0A067T549</accession>
<dbReference type="EMBL" id="KL142384">
    <property type="protein sequence ID" value="KDR74153.1"/>
    <property type="molecule type" value="Genomic_DNA"/>
</dbReference>
<evidence type="ECO:0000313" key="2">
    <source>
        <dbReference type="Proteomes" id="UP000027222"/>
    </source>
</evidence>
<dbReference type="AlphaFoldDB" id="A0A067T549"/>
<organism evidence="1 2">
    <name type="scientific">Galerina marginata (strain CBS 339.88)</name>
    <dbReference type="NCBI Taxonomy" id="685588"/>
    <lineage>
        <taxon>Eukaryota</taxon>
        <taxon>Fungi</taxon>
        <taxon>Dikarya</taxon>
        <taxon>Basidiomycota</taxon>
        <taxon>Agaricomycotina</taxon>
        <taxon>Agaricomycetes</taxon>
        <taxon>Agaricomycetidae</taxon>
        <taxon>Agaricales</taxon>
        <taxon>Agaricineae</taxon>
        <taxon>Strophariaceae</taxon>
        <taxon>Galerina</taxon>
    </lineage>
</organism>
<keyword evidence="2" id="KW-1185">Reference proteome</keyword>
<reference evidence="2" key="1">
    <citation type="journal article" date="2014" name="Proc. Natl. Acad. Sci. U.S.A.">
        <title>Extensive sampling of basidiomycete genomes demonstrates inadequacy of the white-rot/brown-rot paradigm for wood decay fungi.</title>
        <authorList>
            <person name="Riley R."/>
            <person name="Salamov A.A."/>
            <person name="Brown D.W."/>
            <person name="Nagy L.G."/>
            <person name="Floudas D."/>
            <person name="Held B.W."/>
            <person name="Levasseur A."/>
            <person name="Lombard V."/>
            <person name="Morin E."/>
            <person name="Otillar R."/>
            <person name="Lindquist E.A."/>
            <person name="Sun H."/>
            <person name="LaButti K.M."/>
            <person name="Schmutz J."/>
            <person name="Jabbour D."/>
            <person name="Luo H."/>
            <person name="Baker S.E."/>
            <person name="Pisabarro A.G."/>
            <person name="Walton J.D."/>
            <person name="Blanchette R.A."/>
            <person name="Henrissat B."/>
            <person name="Martin F."/>
            <person name="Cullen D."/>
            <person name="Hibbett D.S."/>
            <person name="Grigoriev I.V."/>
        </authorList>
    </citation>
    <scope>NUCLEOTIDE SEQUENCE [LARGE SCALE GENOMIC DNA]</scope>
    <source>
        <strain evidence="2">CBS 339.88</strain>
    </source>
</reference>
<sequence length="250" mass="27916">MAHTFALSPTSTGNLYTSTITDLDNLVVPLESQAVSEDYEFRTLWRAHFLELTTPGFHDPVIDALVAIVERSPNWRQQCSIDNICAKRDQVRTVLRCNPPHGIIVAMDKATYGCYYNTGDLWPYICIARNLVVQWVDAQRKLTRYRGLALTAVLKATIDHELGHWFSTISHGKISVGYFLAMSIPDEAEREKALDELGPQHLQTMSSLATPQALNAPWMESNDALMGEAGNFVEVRSRGGIMDYANGQGK</sequence>
<dbReference type="OrthoDB" id="3043180at2759"/>
<dbReference type="Proteomes" id="UP000027222">
    <property type="component" value="Unassembled WGS sequence"/>
</dbReference>
<evidence type="ECO:0000313" key="1">
    <source>
        <dbReference type="EMBL" id="KDR74153.1"/>
    </source>
</evidence>
<protein>
    <submittedName>
        <fullName evidence="1">Uncharacterized protein</fullName>
    </submittedName>
</protein>
<dbReference type="HOGENOM" id="CLU_1111474_0_0_1"/>